<dbReference type="Gramene" id="ONIVA08G12690.1">
    <property type="protein sequence ID" value="ONIVA08G12690.1"/>
    <property type="gene ID" value="ONIVA08G12690"/>
</dbReference>
<dbReference type="OMA" id="PIHNNAN"/>
<evidence type="ECO:0000313" key="3">
    <source>
        <dbReference type="Proteomes" id="UP000006591"/>
    </source>
</evidence>
<dbReference type="EnsemblPlants" id="ONIVA08G12690.1">
    <property type="protein sequence ID" value="ONIVA08G12690.1"/>
    <property type="gene ID" value="ONIVA08G12690"/>
</dbReference>
<keyword evidence="3" id="KW-1185">Reference proteome</keyword>
<dbReference type="AlphaFoldDB" id="A0A0E0IAS0"/>
<protein>
    <submittedName>
        <fullName evidence="2">Uncharacterized protein</fullName>
    </submittedName>
</protein>
<dbReference type="HOGENOM" id="CLU_1392190_0_0_1"/>
<sequence>MELMREDRFNLLYGSSSYGECGKVVVNCPPEDPAPVSSSDNRRRILRALSSGSYATKIKNTRATIVAFTGATSRSCKAMSHDSSGSTKQHVESSAGKRKWQKESVEFHIYGQYGQKYSYERIVGSQCRHEKVFSHHMNSEEKQYSQHQKDLPIHNNANTGTLCLNLEYPESHPHRHFQIFSSFLLDRQRLAIQILD</sequence>
<accession>A0A0E0IAS0</accession>
<organism evidence="2">
    <name type="scientific">Oryza nivara</name>
    <name type="common">Indian wild rice</name>
    <name type="synonym">Oryza sativa f. spontanea</name>
    <dbReference type="NCBI Taxonomy" id="4536"/>
    <lineage>
        <taxon>Eukaryota</taxon>
        <taxon>Viridiplantae</taxon>
        <taxon>Streptophyta</taxon>
        <taxon>Embryophyta</taxon>
        <taxon>Tracheophyta</taxon>
        <taxon>Spermatophyta</taxon>
        <taxon>Magnoliopsida</taxon>
        <taxon>Liliopsida</taxon>
        <taxon>Poales</taxon>
        <taxon>Poaceae</taxon>
        <taxon>BOP clade</taxon>
        <taxon>Oryzoideae</taxon>
        <taxon>Oryzeae</taxon>
        <taxon>Oryzinae</taxon>
        <taxon>Oryza</taxon>
    </lineage>
</organism>
<name>A0A0E0IAS0_ORYNI</name>
<reference evidence="2" key="2">
    <citation type="submission" date="2018-04" db="EMBL/GenBank/DDBJ databases">
        <title>OnivRS2 (Oryza nivara Reference Sequence Version 2).</title>
        <authorList>
            <person name="Zhang J."/>
            <person name="Kudrna D."/>
            <person name="Lee S."/>
            <person name="Talag J."/>
            <person name="Rajasekar S."/>
            <person name="Welchert J."/>
            <person name="Hsing Y.-I."/>
            <person name="Wing R.A."/>
        </authorList>
    </citation>
    <scope>NUCLEOTIDE SEQUENCE [LARGE SCALE GENOMIC DNA]</scope>
    <source>
        <strain evidence="2">SL10</strain>
    </source>
</reference>
<proteinExistence type="predicted"/>
<reference evidence="2" key="1">
    <citation type="submission" date="2015-04" db="UniProtKB">
        <authorList>
            <consortium name="EnsemblPlants"/>
        </authorList>
    </citation>
    <scope>IDENTIFICATION</scope>
    <source>
        <strain evidence="2">SL10</strain>
    </source>
</reference>
<feature type="compositionally biased region" description="Polar residues" evidence="1">
    <location>
        <begin position="77"/>
        <end position="88"/>
    </location>
</feature>
<feature type="region of interest" description="Disordered" evidence="1">
    <location>
        <begin position="77"/>
        <end position="97"/>
    </location>
</feature>
<evidence type="ECO:0000313" key="2">
    <source>
        <dbReference type="EnsemblPlants" id="ONIVA08G12690.1"/>
    </source>
</evidence>
<evidence type="ECO:0000256" key="1">
    <source>
        <dbReference type="SAM" id="MobiDB-lite"/>
    </source>
</evidence>
<dbReference type="Proteomes" id="UP000006591">
    <property type="component" value="Chromosome 8"/>
</dbReference>